<evidence type="ECO:0000313" key="1">
    <source>
        <dbReference type="EMBL" id="CAB3981031.1"/>
    </source>
</evidence>
<comment type="caution">
    <text evidence="1">The sequence shown here is derived from an EMBL/GenBank/DDBJ whole genome shotgun (WGS) entry which is preliminary data.</text>
</comment>
<proteinExistence type="predicted"/>
<keyword evidence="2" id="KW-1185">Reference proteome</keyword>
<name>A0A7D9DBG9_PARCT</name>
<reference evidence="1" key="1">
    <citation type="submission" date="2020-04" db="EMBL/GenBank/DDBJ databases">
        <authorList>
            <person name="Alioto T."/>
            <person name="Alioto T."/>
            <person name="Gomez Garrido J."/>
        </authorList>
    </citation>
    <scope>NUCLEOTIDE SEQUENCE</scope>
    <source>
        <strain evidence="1">A484AB</strain>
    </source>
</reference>
<evidence type="ECO:0000313" key="2">
    <source>
        <dbReference type="Proteomes" id="UP001152795"/>
    </source>
</evidence>
<sequence length="157" mass="18458">MRHLLIHLDHGMCDGTEDGVVPWVPKMEWCQTAKPLTTSTYYLKELSREGQAKINGSDWRNIECRLDEKCNAQFKTVGNQMVIKVRQPFVQTYDRVEVFVNYGGLKEYWIPLILENQSNNLFPQQMTKIVRWLNKTCECSWTTTKQRDWIVSVIKSL</sequence>
<dbReference type="Proteomes" id="UP001152795">
    <property type="component" value="Unassembled WGS sequence"/>
</dbReference>
<accession>A0A7D9DBG9</accession>
<dbReference type="AlphaFoldDB" id="A0A7D9DBG9"/>
<dbReference type="EMBL" id="CACRXK020000346">
    <property type="protein sequence ID" value="CAB3981031.1"/>
    <property type="molecule type" value="Genomic_DNA"/>
</dbReference>
<organism evidence="1 2">
    <name type="scientific">Paramuricea clavata</name>
    <name type="common">Red gorgonian</name>
    <name type="synonym">Violescent sea-whip</name>
    <dbReference type="NCBI Taxonomy" id="317549"/>
    <lineage>
        <taxon>Eukaryota</taxon>
        <taxon>Metazoa</taxon>
        <taxon>Cnidaria</taxon>
        <taxon>Anthozoa</taxon>
        <taxon>Octocorallia</taxon>
        <taxon>Malacalcyonacea</taxon>
        <taxon>Plexauridae</taxon>
        <taxon>Paramuricea</taxon>
    </lineage>
</organism>
<protein>
    <submittedName>
        <fullName evidence="1">Uncharacterized protein</fullName>
    </submittedName>
</protein>
<gene>
    <name evidence="1" type="ORF">PACLA_8A020371</name>
</gene>